<dbReference type="Proteomes" id="UP000199053">
    <property type="component" value="Unassembled WGS sequence"/>
</dbReference>
<accession>A0A1G9BAW7</accession>
<dbReference type="RefSeq" id="WP_092157415.1">
    <property type="nucleotide sequence ID" value="NZ_FNGA01000001.1"/>
</dbReference>
<dbReference type="OrthoDB" id="9945844at2"/>
<evidence type="ECO:0008006" key="3">
    <source>
        <dbReference type="Google" id="ProtNLM"/>
    </source>
</evidence>
<name>A0A1G9BAW7_9BACT</name>
<protein>
    <recommendedName>
        <fullName evidence="3">HD domain-containing protein</fullName>
    </recommendedName>
</protein>
<evidence type="ECO:0000313" key="2">
    <source>
        <dbReference type="Proteomes" id="UP000199053"/>
    </source>
</evidence>
<dbReference type="EMBL" id="FNGA01000001">
    <property type="protein sequence ID" value="SDK36657.1"/>
    <property type="molecule type" value="Genomic_DNA"/>
</dbReference>
<sequence>MLEDIVHFLNHRREMKREYSIINEALSRDFVETQKEKEENASPIDNKVGHSDVVINFLDELRRERPEFNLINIYLAIAIHDLLEATQSTFGTYDDLWVLMGDNFKSENS</sequence>
<gene>
    <name evidence="1" type="ORF">SAMN05660337_0227</name>
</gene>
<dbReference type="AlphaFoldDB" id="A0A1G9BAW7"/>
<evidence type="ECO:0000313" key="1">
    <source>
        <dbReference type="EMBL" id="SDK36657.1"/>
    </source>
</evidence>
<proteinExistence type="predicted"/>
<reference evidence="2" key="1">
    <citation type="submission" date="2016-10" db="EMBL/GenBank/DDBJ databases">
        <authorList>
            <person name="Varghese N."/>
            <person name="Submissions S."/>
        </authorList>
    </citation>
    <scope>NUCLEOTIDE SEQUENCE [LARGE SCALE GENOMIC DNA]</scope>
    <source>
        <strain evidence="2">DSM 16995</strain>
    </source>
</reference>
<organism evidence="1 2">
    <name type="scientific">Maridesulfovibrio ferrireducens</name>
    <dbReference type="NCBI Taxonomy" id="246191"/>
    <lineage>
        <taxon>Bacteria</taxon>
        <taxon>Pseudomonadati</taxon>
        <taxon>Thermodesulfobacteriota</taxon>
        <taxon>Desulfovibrionia</taxon>
        <taxon>Desulfovibrionales</taxon>
        <taxon>Desulfovibrionaceae</taxon>
        <taxon>Maridesulfovibrio</taxon>
    </lineage>
</organism>
<keyword evidence="2" id="KW-1185">Reference proteome</keyword>